<dbReference type="CDD" id="cd00130">
    <property type="entry name" value="PAS"/>
    <property type="match status" value="2"/>
</dbReference>
<dbReference type="PROSITE" id="PS50109">
    <property type="entry name" value="HIS_KIN"/>
    <property type="match status" value="1"/>
</dbReference>
<feature type="transmembrane region" description="Helical" evidence="13">
    <location>
        <begin position="48"/>
        <end position="69"/>
    </location>
</feature>
<feature type="domain" description="PAC" evidence="16">
    <location>
        <begin position="348"/>
        <end position="399"/>
    </location>
</feature>
<evidence type="ECO:0000256" key="9">
    <source>
        <dbReference type="ARBA" id="ARBA00022840"/>
    </source>
</evidence>
<dbReference type="InterPro" id="IPR003661">
    <property type="entry name" value="HisK_dim/P_dom"/>
</dbReference>
<evidence type="ECO:0000256" key="4">
    <source>
        <dbReference type="ARBA" id="ARBA00022553"/>
    </source>
</evidence>
<gene>
    <name evidence="17" type="ORF">HAV00_02545</name>
</gene>
<dbReference type="PROSITE" id="PS50112">
    <property type="entry name" value="PAS"/>
    <property type="match status" value="1"/>
</dbReference>
<dbReference type="EC" id="2.7.13.3" evidence="3"/>
<dbReference type="PROSITE" id="PS50113">
    <property type="entry name" value="PAC"/>
    <property type="match status" value="1"/>
</dbReference>
<dbReference type="PANTHER" id="PTHR43065:SF10">
    <property type="entry name" value="PEROXIDE STRESS-ACTIVATED HISTIDINE KINASE MAK3"/>
    <property type="match status" value="1"/>
</dbReference>
<evidence type="ECO:0000256" key="13">
    <source>
        <dbReference type="SAM" id="Phobius"/>
    </source>
</evidence>
<dbReference type="Gene3D" id="1.10.287.130">
    <property type="match status" value="1"/>
</dbReference>
<dbReference type="AlphaFoldDB" id="A0A6G8ZYP0"/>
<evidence type="ECO:0000256" key="7">
    <source>
        <dbReference type="ARBA" id="ARBA00022741"/>
    </source>
</evidence>
<dbReference type="InterPro" id="IPR003594">
    <property type="entry name" value="HATPase_dom"/>
</dbReference>
<evidence type="ECO:0000256" key="5">
    <source>
        <dbReference type="ARBA" id="ARBA00022679"/>
    </source>
</evidence>
<evidence type="ECO:0000256" key="11">
    <source>
        <dbReference type="ARBA" id="ARBA00023012"/>
    </source>
</evidence>
<keyword evidence="10 13" id="KW-1133">Transmembrane helix</keyword>
<evidence type="ECO:0000313" key="17">
    <source>
        <dbReference type="EMBL" id="QIP05196.1"/>
    </source>
</evidence>
<evidence type="ECO:0000256" key="2">
    <source>
        <dbReference type="ARBA" id="ARBA00004141"/>
    </source>
</evidence>
<dbReference type="InterPro" id="IPR035965">
    <property type="entry name" value="PAS-like_dom_sf"/>
</dbReference>
<dbReference type="SUPFAM" id="SSF47384">
    <property type="entry name" value="Homodimeric domain of signal transducing histidine kinase"/>
    <property type="match status" value="1"/>
</dbReference>
<keyword evidence="12 13" id="KW-0472">Membrane</keyword>
<dbReference type="GO" id="GO:0016020">
    <property type="term" value="C:membrane"/>
    <property type="evidence" value="ECO:0007669"/>
    <property type="project" value="UniProtKB-SubCell"/>
</dbReference>
<evidence type="ECO:0000259" key="15">
    <source>
        <dbReference type="PROSITE" id="PS50112"/>
    </source>
</evidence>
<dbReference type="Gene3D" id="3.30.450.20">
    <property type="entry name" value="PAS domain"/>
    <property type="match status" value="3"/>
</dbReference>
<dbReference type="SMART" id="SM00091">
    <property type="entry name" value="PAS"/>
    <property type="match status" value="3"/>
</dbReference>
<dbReference type="InterPro" id="IPR000014">
    <property type="entry name" value="PAS"/>
</dbReference>
<evidence type="ECO:0000256" key="1">
    <source>
        <dbReference type="ARBA" id="ARBA00000085"/>
    </source>
</evidence>
<dbReference type="Pfam" id="PF13493">
    <property type="entry name" value="DUF4118"/>
    <property type="match status" value="1"/>
</dbReference>
<dbReference type="FunFam" id="3.30.450.20:FF:000088">
    <property type="entry name" value="Sensory transduction histidine kinase"/>
    <property type="match status" value="1"/>
</dbReference>
<dbReference type="InterPro" id="IPR038318">
    <property type="entry name" value="KdpD_sf"/>
</dbReference>
<dbReference type="SUPFAM" id="SSF55785">
    <property type="entry name" value="PYP-like sensor domain (PAS domain)"/>
    <property type="match status" value="3"/>
</dbReference>
<dbReference type="InterPro" id="IPR000700">
    <property type="entry name" value="PAS-assoc_C"/>
</dbReference>
<dbReference type="Gene3D" id="1.20.120.620">
    <property type="entry name" value="Backbone structure of the membrane domain of e. Coli histidine kinase receptor kdpd"/>
    <property type="match status" value="1"/>
</dbReference>
<dbReference type="GO" id="GO:0000155">
    <property type="term" value="F:phosphorelay sensor kinase activity"/>
    <property type="evidence" value="ECO:0007669"/>
    <property type="project" value="InterPro"/>
</dbReference>
<feature type="transmembrane region" description="Helical" evidence="13">
    <location>
        <begin position="121"/>
        <end position="142"/>
    </location>
</feature>
<dbReference type="Pfam" id="PF02518">
    <property type="entry name" value="HATPase_c"/>
    <property type="match status" value="1"/>
</dbReference>
<dbReference type="EMBL" id="CP050066">
    <property type="protein sequence ID" value="QIP05196.1"/>
    <property type="molecule type" value="Genomic_DNA"/>
</dbReference>
<dbReference type="CDD" id="cd00082">
    <property type="entry name" value="HisKA"/>
    <property type="match status" value="1"/>
</dbReference>
<feature type="domain" description="Histidine kinase" evidence="14">
    <location>
        <begin position="577"/>
        <end position="793"/>
    </location>
</feature>
<keyword evidence="7" id="KW-0547">Nucleotide-binding</keyword>
<evidence type="ECO:0000256" key="6">
    <source>
        <dbReference type="ARBA" id="ARBA00022692"/>
    </source>
</evidence>
<dbReference type="NCBIfam" id="TIGR00229">
    <property type="entry name" value="sensory_box"/>
    <property type="match status" value="1"/>
</dbReference>
<dbReference type="GO" id="GO:0005524">
    <property type="term" value="F:ATP binding"/>
    <property type="evidence" value="ECO:0007669"/>
    <property type="project" value="UniProtKB-KW"/>
</dbReference>
<dbReference type="InterPro" id="IPR013655">
    <property type="entry name" value="PAS_fold_3"/>
</dbReference>
<protein>
    <recommendedName>
        <fullName evidence="3">histidine kinase</fullName>
        <ecNumber evidence="3">2.7.13.3</ecNumber>
    </recommendedName>
</protein>
<keyword evidence="8" id="KW-0418">Kinase</keyword>
<evidence type="ECO:0000256" key="12">
    <source>
        <dbReference type="ARBA" id="ARBA00023136"/>
    </source>
</evidence>
<reference evidence="17 18" key="1">
    <citation type="journal article" date="2020" name="Int. J. Syst. Evol. Microbiol.">
        <title>Description and complete genome sequences of Bradyrhizobium symbiodeficiens sp. nov., a non-symbiotic bacterium associated with legumes native to Canada.</title>
        <authorList>
            <person name="Bromfield E.S.P."/>
            <person name="Cloutier S."/>
            <person name="Nguyen H.D.T."/>
        </authorList>
    </citation>
    <scope>NUCLEOTIDE SEQUENCE [LARGE SCALE GENOMIC DNA]</scope>
    <source>
        <strain evidence="17 18">101S1MB</strain>
    </source>
</reference>
<name>A0A6G8ZYP0_9BRAD</name>
<dbReference type="Gene3D" id="3.30.565.10">
    <property type="entry name" value="Histidine kinase-like ATPase, C-terminal domain"/>
    <property type="match status" value="1"/>
</dbReference>
<dbReference type="InterPro" id="IPR004358">
    <property type="entry name" value="Sig_transdc_His_kin-like_C"/>
</dbReference>
<dbReference type="SMART" id="SM00388">
    <property type="entry name" value="HisKA"/>
    <property type="match status" value="1"/>
</dbReference>
<dbReference type="SUPFAM" id="SSF55874">
    <property type="entry name" value="ATPase domain of HSP90 chaperone/DNA topoisomerase II/histidine kinase"/>
    <property type="match status" value="1"/>
</dbReference>
<evidence type="ECO:0000313" key="18">
    <source>
        <dbReference type="Proteomes" id="UP000500895"/>
    </source>
</evidence>
<comment type="subcellular location">
    <subcellularLocation>
        <location evidence="2">Membrane</location>
        <topology evidence="2">Multi-pass membrane protein</topology>
    </subcellularLocation>
</comment>
<keyword evidence="9 17" id="KW-0067">ATP-binding</keyword>
<evidence type="ECO:0000256" key="8">
    <source>
        <dbReference type="ARBA" id="ARBA00022777"/>
    </source>
</evidence>
<evidence type="ECO:0000259" key="16">
    <source>
        <dbReference type="PROSITE" id="PS50113"/>
    </source>
</evidence>
<sequence>MIKELHPSLKATVPPAREYTSSFRGLPRRLTLSRLLAGQSHRPLSPPLFWICGAGALVLTSLLCLRLGLNYPTTAFALLGVIAFFALFGSLVASIAFSAGAMACLGYVFIEPTFSFEVSNLHDLAALAAFLLGSLFVTTLIWRVRMLGSLYREQAQLLDLTSDAIIVRDPNDCITFWNRGAEELYGWKRAEALGSIGHRLLGTEFPAPLEDIKQTLLRMGRWEGELVHTTRSGTKVSVLSRWSTDRSEPTFGILESSTDVTQRRLAEEAIRQSEAVYLAEAQQLSNTGSFGWDIVTDELIWSAETFRIFELAPTSIPTVDFVLERIHPDDLDVIRNAFEDAKQEGRSFSLEHRLLMPNRTIKFVKVVTRATSNQKGNLEFIGAVMDVSAQKRDHAELQRSELRYRHLFSRMPIALRQLDATQLVRLFKALRQKGVTDLSEYFDENPDFLTTCMDALKFHEANEHAVRLFGGHSSQGQKPSLVRTWQARPDTFRRAMESNFRGDPSFEEETQMVTWDGRVIDVLFITARVGPIDDFEISLVGTIDISERVRAQNALRKLQTDFAHAARVSILGELTASIAHEINQPLAAISTNGGAGLRWLNRPAPDLAEVQLSIQGMVASAALASDIVARIRTMAAGKSTERSLLCLDDVIAEALIFLRHESQSRGVSMAHHRDPSAVEVFGDRVQLQQVVVNLAMNSMQAMEDAQCTDRRITIRTTHSSGRVHFSLVDSGPGIKPEHLDRLFESFFTTKKDGMGMGLPICKSILEAHGGKITAANDDAGEGAKLCFSLATAAE</sequence>
<dbReference type="SMART" id="SM00387">
    <property type="entry name" value="HATPase_c"/>
    <property type="match status" value="1"/>
</dbReference>
<dbReference type="Proteomes" id="UP000500895">
    <property type="component" value="Chromosome"/>
</dbReference>
<dbReference type="PANTHER" id="PTHR43065">
    <property type="entry name" value="SENSOR HISTIDINE KINASE"/>
    <property type="match status" value="1"/>
</dbReference>
<dbReference type="RefSeq" id="WP_166466647.1">
    <property type="nucleotide sequence ID" value="NZ_CP050066.2"/>
</dbReference>
<keyword evidence="4" id="KW-0597">Phosphoprotein</keyword>
<evidence type="ECO:0000259" key="14">
    <source>
        <dbReference type="PROSITE" id="PS50109"/>
    </source>
</evidence>
<keyword evidence="6 13" id="KW-0812">Transmembrane</keyword>
<dbReference type="GO" id="GO:0006355">
    <property type="term" value="P:regulation of DNA-templated transcription"/>
    <property type="evidence" value="ECO:0007669"/>
    <property type="project" value="InterPro"/>
</dbReference>
<keyword evidence="11" id="KW-0902">Two-component regulatory system</keyword>
<dbReference type="InterPro" id="IPR005467">
    <property type="entry name" value="His_kinase_dom"/>
</dbReference>
<dbReference type="InterPro" id="IPR036890">
    <property type="entry name" value="HATPase_C_sf"/>
</dbReference>
<dbReference type="InterPro" id="IPR036097">
    <property type="entry name" value="HisK_dim/P_sf"/>
</dbReference>
<proteinExistence type="predicted"/>
<keyword evidence="5" id="KW-0808">Transferase</keyword>
<accession>A0A6G8ZYP0</accession>
<evidence type="ECO:0000256" key="3">
    <source>
        <dbReference type="ARBA" id="ARBA00012438"/>
    </source>
</evidence>
<comment type="catalytic activity">
    <reaction evidence="1">
        <text>ATP + protein L-histidine = ADP + protein N-phospho-L-histidine.</text>
        <dbReference type="EC" id="2.7.13.3"/>
    </reaction>
</comment>
<dbReference type="InterPro" id="IPR025201">
    <property type="entry name" value="KdpD_TM"/>
</dbReference>
<evidence type="ECO:0000256" key="10">
    <source>
        <dbReference type="ARBA" id="ARBA00022989"/>
    </source>
</evidence>
<dbReference type="Pfam" id="PF13426">
    <property type="entry name" value="PAS_9"/>
    <property type="match status" value="1"/>
</dbReference>
<feature type="domain" description="PAS" evidence="15">
    <location>
        <begin position="150"/>
        <end position="194"/>
    </location>
</feature>
<organism evidence="17 18">
    <name type="scientific">Bradyrhizobium symbiodeficiens</name>
    <dbReference type="NCBI Taxonomy" id="1404367"/>
    <lineage>
        <taxon>Bacteria</taxon>
        <taxon>Pseudomonadati</taxon>
        <taxon>Pseudomonadota</taxon>
        <taxon>Alphaproteobacteria</taxon>
        <taxon>Hyphomicrobiales</taxon>
        <taxon>Nitrobacteraceae</taxon>
        <taxon>Bradyrhizobium</taxon>
    </lineage>
</organism>
<feature type="transmembrane region" description="Helical" evidence="13">
    <location>
        <begin position="76"/>
        <end position="109"/>
    </location>
</feature>
<dbReference type="PRINTS" id="PR00344">
    <property type="entry name" value="BCTRLSENSOR"/>
</dbReference>
<dbReference type="Pfam" id="PF08447">
    <property type="entry name" value="PAS_3"/>
    <property type="match status" value="1"/>
</dbReference>